<dbReference type="SUPFAM" id="SSF56281">
    <property type="entry name" value="Metallo-hydrolase/oxidoreductase"/>
    <property type="match status" value="1"/>
</dbReference>
<dbReference type="InterPro" id="IPR001279">
    <property type="entry name" value="Metallo-B-lactamas"/>
</dbReference>
<gene>
    <name evidence="2" type="ORF">AFA91_02125</name>
</gene>
<dbReference type="PANTHER" id="PTHR43546:SF3">
    <property type="entry name" value="UPF0173 METAL-DEPENDENT HYDROLASE MJ1163"/>
    <property type="match status" value="1"/>
</dbReference>
<organism evidence="2 3">
    <name type="scientific">Mycolicibacterium goodii</name>
    <name type="common">Mycobacterium goodii</name>
    <dbReference type="NCBI Taxonomy" id="134601"/>
    <lineage>
        <taxon>Bacteria</taxon>
        <taxon>Bacillati</taxon>
        <taxon>Actinomycetota</taxon>
        <taxon>Actinomycetes</taxon>
        <taxon>Mycobacteriales</taxon>
        <taxon>Mycobacteriaceae</taxon>
        <taxon>Mycolicibacterium</taxon>
    </lineage>
</organism>
<feature type="domain" description="Metallo-beta-lactamase" evidence="1">
    <location>
        <begin position="42"/>
        <end position="217"/>
    </location>
</feature>
<dbReference type="STRING" id="134601.AFA91_02125"/>
<dbReference type="InterPro" id="IPR050114">
    <property type="entry name" value="UPF0173_UPF0282_UlaG_hydrolase"/>
</dbReference>
<name>A0A0K0X093_MYCGD</name>
<proteinExistence type="predicted"/>
<evidence type="ECO:0000313" key="3">
    <source>
        <dbReference type="Proteomes" id="UP000062255"/>
    </source>
</evidence>
<dbReference type="PATRIC" id="fig|134601.6.peg.441"/>
<dbReference type="PANTHER" id="PTHR43546">
    <property type="entry name" value="UPF0173 METAL-DEPENDENT HYDROLASE MJ1163-RELATED"/>
    <property type="match status" value="1"/>
</dbReference>
<protein>
    <recommendedName>
        <fullName evidence="1">Metallo-beta-lactamase domain-containing protein</fullName>
    </recommendedName>
</protein>
<evidence type="ECO:0000313" key="2">
    <source>
        <dbReference type="EMBL" id="AKS30866.1"/>
    </source>
</evidence>
<reference evidence="2 3" key="1">
    <citation type="submission" date="2015-07" db="EMBL/GenBank/DDBJ databases">
        <title>Complete genome sequence of Mycobacterium goodii X7B, a facultative thermophilic biodesulfurizing bacterium.</title>
        <authorList>
            <person name="Yu B."/>
            <person name="Li F."/>
            <person name="Xu P."/>
        </authorList>
    </citation>
    <scope>NUCLEOTIDE SEQUENCE [LARGE SCALE GENOMIC DNA]</scope>
    <source>
        <strain evidence="2 3">X7B</strain>
    </source>
</reference>
<dbReference type="EMBL" id="CP012150">
    <property type="protein sequence ID" value="AKS30866.1"/>
    <property type="molecule type" value="Genomic_DNA"/>
</dbReference>
<dbReference type="KEGG" id="mgo:AFA91_02125"/>
<dbReference type="Pfam" id="PF12706">
    <property type="entry name" value="Lactamase_B_2"/>
    <property type="match status" value="1"/>
</dbReference>
<dbReference type="AlphaFoldDB" id="A0A0K0X093"/>
<dbReference type="InterPro" id="IPR036866">
    <property type="entry name" value="RibonucZ/Hydroxyglut_hydro"/>
</dbReference>
<evidence type="ECO:0000259" key="1">
    <source>
        <dbReference type="Pfam" id="PF12706"/>
    </source>
</evidence>
<dbReference type="Proteomes" id="UP000062255">
    <property type="component" value="Chromosome"/>
</dbReference>
<accession>A0A0K0X093</accession>
<dbReference type="Gene3D" id="3.60.15.10">
    <property type="entry name" value="Ribonuclease Z/Hydroxyacylglutathione hydrolase-like"/>
    <property type="match status" value="1"/>
</dbReference>
<sequence>MMIRRLGWAGIELTAGGSSLVIDYITDFPLLTSSQPQGAYAPARQPALAALVTHLHEDHTDIDAIASAVGPNGLVLRPLRPLAVAGGRPLTEPAEQRLAATSMTAREVTEWERIDIAPFLVTAVPAVDGLGDPQVNWVVEADGQRFFHGGDTIFHGYWWLIAERVGPIDVAVMPINGAIVQAPHLRPPSSVPAVMTPEQAVEAAVILGAGTLIPIHFGVHQPPIYVEQSDSLGRLASAARGRPLRIATPAAGEELRFARGGGTLRGT</sequence>